<dbReference type="AlphaFoldDB" id="A0A3R9CG73"/>
<organism evidence="1 2">
    <name type="scientific">Burkholderia cenocepacia</name>
    <dbReference type="NCBI Taxonomy" id="95486"/>
    <lineage>
        <taxon>Bacteria</taxon>
        <taxon>Pseudomonadati</taxon>
        <taxon>Pseudomonadota</taxon>
        <taxon>Betaproteobacteria</taxon>
        <taxon>Burkholderiales</taxon>
        <taxon>Burkholderiaceae</taxon>
        <taxon>Burkholderia</taxon>
        <taxon>Burkholderia cepacia complex</taxon>
    </lineage>
</organism>
<evidence type="ECO:0000313" key="2">
    <source>
        <dbReference type="Proteomes" id="UP000272140"/>
    </source>
</evidence>
<reference evidence="2" key="1">
    <citation type="submission" date="2018-11" db="EMBL/GenBank/DDBJ databases">
        <title>FDA dAtabase for Regulatory Grade micrObial Sequences (FDA-ARGOS): Supporting development and validation of Infectious Disease Dx tests.</title>
        <authorList>
            <person name="Goldberg B."/>
            <person name="Campos J."/>
            <person name="Tallon L."/>
            <person name="Sadzewicz L."/>
            <person name="Zhao X."/>
            <person name="Vavikolanu K."/>
            <person name="Mehta A."/>
            <person name="Aluvathingal J."/>
            <person name="Nadendla S."/>
            <person name="Geyer C."/>
            <person name="Nandy P."/>
            <person name="Yan Y."/>
            <person name="Sichtig H."/>
        </authorList>
    </citation>
    <scope>NUCLEOTIDE SEQUENCE [LARGE SCALE GENOMIC DNA]</scope>
    <source>
        <strain evidence="2">FDAARGOS_544</strain>
    </source>
</reference>
<sequence length="91" mass="9769">MVGSHGGHYSRGAKPLRGRTLREISRIAGRCARAAARRIGRSAASPESGAPARYNSVFDRRPAALHAPAAPFFPRRRALSGRAASPVRRIP</sequence>
<comment type="caution">
    <text evidence="1">The sequence shown here is derived from an EMBL/GenBank/DDBJ whole genome shotgun (WGS) entry which is preliminary data.</text>
</comment>
<proteinExistence type="predicted"/>
<dbReference type="EMBL" id="RKIO01000002">
    <property type="protein sequence ID" value="RSC13589.1"/>
    <property type="molecule type" value="Genomic_DNA"/>
</dbReference>
<dbReference type="Proteomes" id="UP000272140">
    <property type="component" value="Unassembled WGS sequence"/>
</dbReference>
<name>A0A3R9CG73_9BURK</name>
<protein>
    <submittedName>
        <fullName evidence="1">Uncharacterized protein</fullName>
    </submittedName>
</protein>
<gene>
    <name evidence="1" type="ORF">EGT41_09715</name>
</gene>
<accession>A0A3R9CG73</accession>
<evidence type="ECO:0000313" key="1">
    <source>
        <dbReference type="EMBL" id="RSC13589.1"/>
    </source>
</evidence>